<keyword evidence="1" id="KW-0175">Coiled coil</keyword>
<protein>
    <submittedName>
        <fullName evidence="2">Uncharacterized protein</fullName>
    </submittedName>
</protein>
<dbReference type="EMBL" id="GG662712">
    <property type="protein sequence ID" value="EAR94438.3"/>
    <property type="molecule type" value="Genomic_DNA"/>
</dbReference>
<gene>
    <name evidence="2" type="ORF">TTHERM_00050570</name>
</gene>
<dbReference type="STRING" id="312017.Q23D33"/>
<dbReference type="HOGENOM" id="CLU_663068_0_0_1"/>
<dbReference type="KEGG" id="tet:TTHERM_00050570"/>
<sequence length="547" mass="64833">MNNYQITNYQIKTINIIIYIYKLKKNVIFYDYQSFKKKYPQLYIVYKSNQHIHIHIIKQFVCKVIIKTSDNICVRIYLQLFIFQKGKKKLGDLRYQSKQEGVLEYFFNHQKYFKKIKQVKTIKNRTKQFIIQMENNRCNLPKHASNPFNFLCVDPSCKYTQKYACLGCIAFYHPGHMLVEYNDVYAQINQGSQETNQPENETLEEFIEKKRMYTMSDICEVVKLLDMVQFQEAYSNNSNGNNNKSSNLLNLQNKYNDIKSKPFHSMNSQELNTVIELYNTLQNSNQTSNQQNDNQQLSEKKQKINKILNDNKKNIMIFINTYREQIEEGKEPISYQDALQQIQKLKQQQQQQQQQQSQQQQTNQNEQIENLNKQISQLKSQNAQLKEQQTMLQNENTVCKDDLQVANVKLQSVKEMNEQLRTRLQTASKNADNTTQFIKLQNVVDSLRQELSTSDNKYNNLQKAYKEQQQENEELKEVLIKARIALEIYQSKFQQLTQQVEQNKRESVVANLRAAIIAAENDERRKQEIRRQQAQQGRVEVTECNVQ</sequence>
<evidence type="ECO:0000256" key="1">
    <source>
        <dbReference type="SAM" id="Coils"/>
    </source>
</evidence>
<name>Q23D33_TETTS</name>
<proteinExistence type="predicted"/>
<accession>Q23D33</accession>
<evidence type="ECO:0000313" key="2">
    <source>
        <dbReference type="EMBL" id="EAR94438.3"/>
    </source>
</evidence>
<feature type="coiled-coil region" evidence="1">
    <location>
        <begin position="294"/>
        <end position="532"/>
    </location>
</feature>
<dbReference type="GeneID" id="7829142"/>
<organism evidence="2 3">
    <name type="scientific">Tetrahymena thermophila (strain SB210)</name>
    <dbReference type="NCBI Taxonomy" id="312017"/>
    <lineage>
        <taxon>Eukaryota</taxon>
        <taxon>Sar</taxon>
        <taxon>Alveolata</taxon>
        <taxon>Ciliophora</taxon>
        <taxon>Intramacronucleata</taxon>
        <taxon>Oligohymenophorea</taxon>
        <taxon>Hymenostomatida</taxon>
        <taxon>Tetrahymenina</taxon>
        <taxon>Tetrahymenidae</taxon>
        <taxon>Tetrahymena</taxon>
    </lineage>
</organism>
<dbReference type="Proteomes" id="UP000009168">
    <property type="component" value="Unassembled WGS sequence"/>
</dbReference>
<reference evidence="3" key="1">
    <citation type="journal article" date="2006" name="PLoS Biol.">
        <title>Macronuclear genome sequence of the ciliate Tetrahymena thermophila, a model eukaryote.</title>
        <authorList>
            <person name="Eisen J.A."/>
            <person name="Coyne R.S."/>
            <person name="Wu M."/>
            <person name="Wu D."/>
            <person name="Thiagarajan M."/>
            <person name="Wortman J.R."/>
            <person name="Badger J.H."/>
            <person name="Ren Q."/>
            <person name="Amedeo P."/>
            <person name="Jones K.M."/>
            <person name="Tallon L.J."/>
            <person name="Delcher A.L."/>
            <person name="Salzberg S.L."/>
            <person name="Silva J.C."/>
            <person name="Haas B.J."/>
            <person name="Majoros W.H."/>
            <person name="Farzad M."/>
            <person name="Carlton J.M."/>
            <person name="Smith R.K. Jr."/>
            <person name="Garg J."/>
            <person name="Pearlman R.E."/>
            <person name="Karrer K.M."/>
            <person name="Sun L."/>
            <person name="Manning G."/>
            <person name="Elde N.C."/>
            <person name="Turkewitz A.P."/>
            <person name="Asai D.J."/>
            <person name="Wilkes D.E."/>
            <person name="Wang Y."/>
            <person name="Cai H."/>
            <person name="Collins K."/>
            <person name="Stewart B.A."/>
            <person name="Lee S.R."/>
            <person name="Wilamowska K."/>
            <person name="Weinberg Z."/>
            <person name="Ruzzo W.L."/>
            <person name="Wloga D."/>
            <person name="Gaertig J."/>
            <person name="Frankel J."/>
            <person name="Tsao C.-C."/>
            <person name="Gorovsky M.A."/>
            <person name="Keeling P.J."/>
            <person name="Waller R.F."/>
            <person name="Patron N.J."/>
            <person name="Cherry J.M."/>
            <person name="Stover N.A."/>
            <person name="Krieger C.J."/>
            <person name="del Toro C."/>
            <person name="Ryder H.F."/>
            <person name="Williamson S.C."/>
            <person name="Barbeau R.A."/>
            <person name="Hamilton E.P."/>
            <person name="Orias E."/>
        </authorList>
    </citation>
    <scope>NUCLEOTIDE SEQUENCE [LARGE SCALE GENOMIC DNA]</scope>
    <source>
        <strain evidence="3">SB210</strain>
    </source>
</reference>
<dbReference type="InParanoid" id="Q23D33"/>
<evidence type="ECO:0000313" key="3">
    <source>
        <dbReference type="Proteomes" id="UP000009168"/>
    </source>
</evidence>
<keyword evidence="3" id="KW-1185">Reference proteome</keyword>
<dbReference type="AlphaFoldDB" id="Q23D33"/>
<dbReference type="RefSeq" id="XP_001014853.3">
    <property type="nucleotide sequence ID" value="XM_001014853.3"/>
</dbReference>